<dbReference type="InterPro" id="IPR051447">
    <property type="entry name" value="Lipoprotein-release_system"/>
</dbReference>
<dbReference type="AlphaFoldDB" id="A0A3B0WJN6"/>
<reference evidence="3" key="1">
    <citation type="submission" date="2018-06" db="EMBL/GenBank/DDBJ databases">
        <authorList>
            <person name="Zhirakovskaya E."/>
        </authorList>
    </citation>
    <scope>NUCLEOTIDE SEQUENCE</scope>
</reference>
<dbReference type="PANTHER" id="PTHR30489">
    <property type="entry name" value="LIPOPROTEIN-RELEASING SYSTEM TRANSMEMBRANE PROTEIN LOLE"/>
    <property type="match status" value="1"/>
</dbReference>
<feature type="transmembrane region" description="Helical" evidence="1">
    <location>
        <begin position="20"/>
        <end position="46"/>
    </location>
</feature>
<name>A0A3B0WJN6_9ZZZZ</name>
<dbReference type="GO" id="GO:0044874">
    <property type="term" value="P:lipoprotein localization to outer membrane"/>
    <property type="evidence" value="ECO:0007669"/>
    <property type="project" value="TreeGrafter"/>
</dbReference>
<dbReference type="GO" id="GO:0098797">
    <property type="term" value="C:plasma membrane protein complex"/>
    <property type="evidence" value="ECO:0007669"/>
    <property type="project" value="TreeGrafter"/>
</dbReference>
<protein>
    <submittedName>
        <fullName evidence="3">Lipoprotein releasing system transmembrane protein LolC/LolE</fullName>
    </submittedName>
</protein>
<dbReference type="Pfam" id="PF12704">
    <property type="entry name" value="MacB_PCD"/>
    <property type="match status" value="1"/>
</dbReference>
<keyword evidence="1" id="KW-0472">Membrane</keyword>
<accession>A0A3B0WJN6</accession>
<evidence type="ECO:0000256" key="1">
    <source>
        <dbReference type="SAM" id="Phobius"/>
    </source>
</evidence>
<evidence type="ECO:0000313" key="3">
    <source>
        <dbReference type="EMBL" id="VAW43754.1"/>
    </source>
</evidence>
<evidence type="ECO:0000259" key="2">
    <source>
        <dbReference type="Pfam" id="PF12704"/>
    </source>
</evidence>
<keyword evidence="1 3" id="KW-0812">Transmembrane</keyword>
<dbReference type="EMBL" id="UOFA01000025">
    <property type="protein sequence ID" value="VAW43754.1"/>
    <property type="molecule type" value="Genomic_DNA"/>
</dbReference>
<feature type="non-terminal residue" evidence="3">
    <location>
        <position position="123"/>
    </location>
</feature>
<dbReference type="InterPro" id="IPR025857">
    <property type="entry name" value="MacB_PCD"/>
</dbReference>
<feature type="domain" description="MacB-like periplasmic core" evidence="2">
    <location>
        <begin position="25"/>
        <end position="115"/>
    </location>
</feature>
<gene>
    <name evidence="3" type="ORF">MNBD_GAMMA02-1403</name>
</gene>
<keyword evidence="3" id="KW-0449">Lipoprotein</keyword>
<proteinExistence type="predicted"/>
<sequence length="123" mass="13621">MNLPLFIGLRYTKAKRKNHFISFISLISMAGIALGVMTVIVVISVMNGFNKEFKERILSTVSHATISAFKGDHLDNWQNALDQVKTSPKVKGAAPYIQTEGMLQGFRTEGALIRGIIPELETQ</sequence>
<keyword evidence="1" id="KW-1133">Transmembrane helix</keyword>
<organism evidence="3">
    <name type="scientific">hydrothermal vent metagenome</name>
    <dbReference type="NCBI Taxonomy" id="652676"/>
    <lineage>
        <taxon>unclassified sequences</taxon>
        <taxon>metagenomes</taxon>
        <taxon>ecological metagenomes</taxon>
    </lineage>
</organism>
<dbReference type="PANTHER" id="PTHR30489:SF0">
    <property type="entry name" value="LIPOPROTEIN-RELEASING SYSTEM TRANSMEMBRANE PROTEIN LOLE"/>
    <property type="match status" value="1"/>
</dbReference>